<gene>
    <name evidence="2" type="ORF">LCGC14_1732430</name>
</gene>
<reference evidence="2" key="1">
    <citation type="journal article" date="2015" name="Nature">
        <title>Complex archaea that bridge the gap between prokaryotes and eukaryotes.</title>
        <authorList>
            <person name="Spang A."/>
            <person name="Saw J.H."/>
            <person name="Jorgensen S.L."/>
            <person name="Zaremba-Niedzwiedzka K."/>
            <person name="Martijn J."/>
            <person name="Lind A.E."/>
            <person name="van Eijk R."/>
            <person name="Schleper C."/>
            <person name="Guy L."/>
            <person name="Ettema T.J."/>
        </authorList>
    </citation>
    <scope>NUCLEOTIDE SEQUENCE</scope>
</reference>
<dbReference type="CDD" id="cd00198">
    <property type="entry name" value="vWFA"/>
    <property type="match status" value="1"/>
</dbReference>
<dbReference type="InterPro" id="IPR036465">
    <property type="entry name" value="vWFA_dom_sf"/>
</dbReference>
<dbReference type="AlphaFoldDB" id="A0A0F9JPL8"/>
<dbReference type="PANTHER" id="PTHR33608:SF7">
    <property type="entry name" value="DUF58 DOMAIN-CONTAINING PROTEIN"/>
    <property type="match status" value="1"/>
</dbReference>
<dbReference type="PANTHER" id="PTHR33608">
    <property type="entry name" value="BLL2464 PROTEIN"/>
    <property type="match status" value="1"/>
</dbReference>
<dbReference type="InterPro" id="IPR002881">
    <property type="entry name" value="DUF58"/>
</dbReference>
<proteinExistence type="predicted"/>
<feature type="domain" description="DUF58" evidence="1">
    <location>
        <begin position="46"/>
        <end position="259"/>
    </location>
</feature>
<dbReference type="SUPFAM" id="SSF53300">
    <property type="entry name" value="vWA-like"/>
    <property type="match status" value="1"/>
</dbReference>
<accession>A0A0F9JPL8</accession>
<dbReference type="EMBL" id="LAZR01015735">
    <property type="protein sequence ID" value="KKM07591.1"/>
    <property type="molecule type" value="Genomic_DNA"/>
</dbReference>
<feature type="non-terminal residue" evidence="2">
    <location>
        <position position="294"/>
    </location>
</feature>
<comment type="caution">
    <text evidence="2">The sequence shown here is derived from an EMBL/GenBank/DDBJ whole genome shotgun (WGS) entry which is preliminary data.</text>
</comment>
<dbReference type="Pfam" id="PF01882">
    <property type="entry name" value="DUF58"/>
    <property type="match status" value="1"/>
</dbReference>
<evidence type="ECO:0000313" key="2">
    <source>
        <dbReference type="EMBL" id="KKM07591.1"/>
    </source>
</evidence>
<name>A0A0F9JPL8_9ZZZZ</name>
<evidence type="ECO:0000259" key="1">
    <source>
        <dbReference type="Pfam" id="PF01882"/>
    </source>
</evidence>
<organism evidence="2">
    <name type="scientific">marine sediment metagenome</name>
    <dbReference type="NCBI Taxonomy" id="412755"/>
    <lineage>
        <taxon>unclassified sequences</taxon>
        <taxon>metagenomes</taxon>
        <taxon>ecological metagenomes</taxon>
    </lineage>
</organism>
<sequence>MPDYFDPHVIGRIKGYELRSLKLVDSYMAGLHKSRLLGISTEFAQHRQYVPGDDTKHLDWKVYAKTDRFYVKQYEAETNMKAFFVLDTSNSMHFKSDRAAMSKFDYAATVVASLAFLLMQQKDTFGLMLFDEEVRGTLAAKGSHGHFRNMADVLADAKPGGQTDLAAALSAMGPHLKGRGVVIVLSDFLTDLEKLNMGLSQMSFGNHDVALFHVQDPMERDFPFSGHTIFIGPEDEGRLLCEPRDLRNAYLRAKRRHANELRAMALRFGYEVEPMDTDVRLDETLSKFLAERLA</sequence>
<dbReference type="Gene3D" id="3.40.50.410">
    <property type="entry name" value="von Willebrand factor, type A domain"/>
    <property type="match status" value="1"/>
</dbReference>
<protein>
    <recommendedName>
        <fullName evidence="1">DUF58 domain-containing protein</fullName>
    </recommendedName>
</protein>